<dbReference type="EMBL" id="VSSQ01071261">
    <property type="protein sequence ID" value="MPN22907.1"/>
    <property type="molecule type" value="Genomic_DNA"/>
</dbReference>
<accession>A0A645G7M9</accession>
<gene>
    <name evidence="2" type="ORF">SDC9_170292</name>
</gene>
<protein>
    <recommendedName>
        <fullName evidence="1">4Fe4S-binding SPASM domain-containing protein</fullName>
    </recommendedName>
</protein>
<organism evidence="2">
    <name type="scientific">bioreactor metagenome</name>
    <dbReference type="NCBI Taxonomy" id="1076179"/>
    <lineage>
        <taxon>unclassified sequences</taxon>
        <taxon>metagenomes</taxon>
        <taxon>ecological metagenomes</taxon>
    </lineage>
</organism>
<dbReference type="CDD" id="cd21128">
    <property type="entry name" value="SPASM_rSAM"/>
    <property type="match status" value="1"/>
</dbReference>
<evidence type="ECO:0000313" key="2">
    <source>
        <dbReference type="EMBL" id="MPN22907.1"/>
    </source>
</evidence>
<feature type="domain" description="4Fe4S-binding SPASM" evidence="1">
    <location>
        <begin position="13"/>
        <end position="73"/>
    </location>
</feature>
<sequence>MDFWNDGEYVNGCIAAGRNYLHINANGDVEPCAFIHYSNVNIKDVPLLTALKSPLFMEYRKNQPFNKNQLRPCPLLDNQGKLAEMVHNSGAHSTDIASSEDVDCLVAKCKYAADKWEITAEKLWTNSPAGKKCAACKQCNTQE</sequence>
<reference evidence="2" key="1">
    <citation type="submission" date="2019-08" db="EMBL/GenBank/DDBJ databases">
        <authorList>
            <person name="Kucharzyk K."/>
            <person name="Murdoch R.W."/>
            <person name="Higgins S."/>
            <person name="Loffler F."/>
        </authorList>
    </citation>
    <scope>NUCLEOTIDE SEQUENCE</scope>
</reference>
<name>A0A645G7M9_9ZZZZ</name>
<dbReference type="InterPro" id="IPR023885">
    <property type="entry name" value="4Fe4S-binding_SPASM_dom"/>
</dbReference>
<dbReference type="PANTHER" id="PTHR43524:SF1">
    <property type="entry name" value="RADICAL SAM SUPERFAMILY PROTEIN"/>
    <property type="match status" value="1"/>
</dbReference>
<dbReference type="AlphaFoldDB" id="A0A645G7M9"/>
<proteinExistence type="predicted"/>
<comment type="caution">
    <text evidence="2">The sequence shown here is derived from an EMBL/GenBank/DDBJ whole genome shotgun (WGS) entry which is preliminary data.</text>
</comment>
<dbReference type="InterPro" id="IPR058240">
    <property type="entry name" value="rSAM_sf"/>
</dbReference>
<evidence type="ECO:0000259" key="1">
    <source>
        <dbReference type="Pfam" id="PF13186"/>
    </source>
</evidence>
<dbReference type="Pfam" id="PF13186">
    <property type="entry name" value="SPASM"/>
    <property type="match status" value="1"/>
</dbReference>
<dbReference type="PANTHER" id="PTHR43524">
    <property type="entry name" value="RADICAL SAM SUPERFAMILY PROTEIN"/>
    <property type="match status" value="1"/>
</dbReference>
<dbReference type="SUPFAM" id="SSF102114">
    <property type="entry name" value="Radical SAM enzymes"/>
    <property type="match status" value="1"/>
</dbReference>